<protein>
    <recommendedName>
        <fullName evidence="1">Molybdopterin dehydrogenase FAD-binding domain-containing protein</fullName>
    </recommendedName>
</protein>
<organism evidence="2">
    <name type="scientific">marine sediment metagenome</name>
    <dbReference type="NCBI Taxonomy" id="412755"/>
    <lineage>
        <taxon>unclassified sequences</taxon>
        <taxon>metagenomes</taxon>
        <taxon>ecological metagenomes</taxon>
    </lineage>
</organism>
<proteinExistence type="predicted"/>
<dbReference type="Pfam" id="PF00941">
    <property type="entry name" value="FAD_binding_5"/>
    <property type="match status" value="1"/>
</dbReference>
<reference evidence="2" key="1">
    <citation type="journal article" date="2014" name="Front. Microbiol.">
        <title>High frequency of phylogenetically diverse reductive dehalogenase-homologous genes in deep subseafloor sedimentary metagenomes.</title>
        <authorList>
            <person name="Kawai M."/>
            <person name="Futagami T."/>
            <person name="Toyoda A."/>
            <person name="Takaki Y."/>
            <person name="Nishi S."/>
            <person name="Hori S."/>
            <person name="Arai W."/>
            <person name="Tsubouchi T."/>
            <person name="Morono Y."/>
            <person name="Uchiyama I."/>
            <person name="Ito T."/>
            <person name="Fujiyama A."/>
            <person name="Inagaki F."/>
            <person name="Takami H."/>
        </authorList>
    </citation>
    <scope>NUCLEOTIDE SEQUENCE</scope>
    <source>
        <strain evidence="2">Expedition CK06-06</strain>
    </source>
</reference>
<evidence type="ECO:0000313" key="2">
    <source>
        <dbReference type="EMBL" id="GAI78000.1"/>
    </source>
</evidence>
<dbReference type="AlphaFoldDB" id="X1SRP0"/>
<sequence length="85" mass="9997">MEELFGDLKKGQKTCQRTVPCQYFAPQKIEKALEILARYGKEIKIIAGGTDLLIQYYDRLYEVNVWLDLKNISELKKIKMNKHSF</sequence>
<name>X1SRP0_9ZZZZ</name>
<dbReference type="InterPro" id="IPR002346">
    <property type="entry name" value="Mopterin_DH_FAD-bd"/>
</dbReference>
<dbReference type="SUPFAM" id="SSF56176">
    <property type="entry name" value="FAD-binding/transporter-associated domain-like"/>
    <property type="match status" value="1"/>
</dbReference>
<dbReference type="EMBL" id="BARW01007918">
    <property type="protein sequence ID" value="GAI78000.1"/>
    <property type="molecule type" value="Genomic_DNA"/>
</dbReference>
<dbReference type="InterPro" id="IPR016167">
    <property type="entry name" value="FAD-bd_PCMH_sub1"/>
</dbReference>
<dbReference type="GO" id="GO:0050660">
    <property type="term" value="F:flavin adenine dinucleotide binding"/>
    <property type="evidence" value="ECO:0007669"/>
    <property type="project" value="InterPro"/>
</dbReference>
<feature type="domain" description="Molybdopterin dehydrogenase FAD-binding" evidence="1">
    <location>
        <begin position="21"/>
        <end position="83"/>
    </location>
</feature>
<gene>
    <name evidence="2" type="ORF">S12H4_16381</name>
</gene>
<dbReference type="Gene3D" id="3.30.43.10">
    <property type="entry name" value="Uridine Diphospho-n-acetylenolpyruvylglucosamine Reductase, domain 2"/>
    <property type="match status" value="1"/>
</dbReference>
<evidence type="ECO:0000259" key="1">
    <source>
        <dbReference type="Pfam" id="PF00941"/>
    </source>
</evidence>
<dbReference type="GO" id="GO:0016491">
    <property type="term" value="F:oxidoreductase activity"/>
    <property type="evidence" value="ECO:0007669"/>
    <property type="project" value="InterPro"/>
</dbReference>
<dbReference type="InterPro" id="IPR036318">
    <property type="entry name" value="FAD-bd_PCMH-like_sf"/>
</dbReference>
<accession>X1SRP0</accession>
<comment type="caution">
    <text evidence="2">The sequence shown here is derived from an EMBL/GenBank/DDBJ whole genome shotgun (WGS) entry which is preliminary data.</text>
</comment>